<reference evidence="1 2" key="1">
    <citation type="submission" date="2024-09" db="EMBL/GenBank/DDBJ databases">
        <authorList>
            <person name="Makale K.P.P."/>
            <person name="Makhzoum A."/>
            <person name="Rantong G."/>
            <person name="Rahube T.O."/>
        </authorList>
    </citation>
    <scope>NUCLEOTIDE SEQUENCE [LARGE SCALE GENOMIC DNA]</scope>
    <source>
        <strain evidence="1 2">KM_D13</strain>
    </source>
</reference>
<evidence type="ECO:0000313" key="2">
    <source>
        <dbReference type="Proteomes" id="UP001575622"/>
    </source>
</evidence>
<organism evidence="1 2">
    <name type="scientific">Paenibacillus oleatilyticus</name>
    <dbReference type="NCBI Taxonomy" id="2594886"/>
    <lineage>
        <taxon>Bacteria</taxon>
        <taxon>Bacillati</taxon>
        <taxon>Bacillota</taxon>
        <taxon>Bacilli</taxon>
        <taxon>Bacillales</taxon>
        <taxon>Paenibacillaceae</taxon>
        <taxon>Paenibacillus</taxon>
    </lineage>
</organism>
<protein>
    <submittedName>
        <fullName evidence="1">DUF5131 family protein</fullName>
    </submittedName>
</protein>
<dbReference type="Pfam" id="PF07505">
    <property type="entry name" value="DUF5131"/>
    <property type="match status" value="1"/>
</dbReference>
<dbReference type="RefSeq" id="WP_373949503.1">
    <property type="nucleotide sequence ID" value="NZ_JBHDLN010000003.1"/>
</dbReference>
<evidence type="ECO:0000313" key="1">
    <source>
        <dbReference type="EMBL" id="MFB0841830.1"/>
    </source>
</evidence>
<comment type="caution">
    <text evidence="1">The sequence shown here is derived from an EMBL/GenBank/DDBJ whole genome shotgun (WGS) entry which is preliminary data.</text>
</comment>
<dbReference type="Proteomes" id="UP001575622">
    <property type="component" value="Unassembled WGS sequence"/>
</dbReference>
<keyword evidence="2" id="KW-1185">Reference proteome</keyword>
<name>A0ABV4UVI2_9BACL</name>
<accession>A0ABV4UVI2</accession>
<dbReference type="InterPro" id="IPR011101">
    <property type="entry name" value="DUF5131"/>
</dbReference>
<proteinExistence type="predicted"/>
<gene>
    <name evidence="1" type="ORF">ACEU3E_06595</name>
</gene>
<dbReference type="EMBL" id="JBHDLN010000003">
    <property type="protein sequence ID" value="MFB0841830.1"/>
    <property type="molecule type" value="Genomic_DNA"/>
</dbReference>
<sequence length="332" mass="38135">MSSQTKIEWADATWNPITGCSKVSEGCRNCYALRFAERFRGIHAHYFEKGFDVTLRPNMLELPLSWKKPKKVFVNSMSDLFHPDVPFEFIDKVFAVMALAPKHTFQILTKRPDRMLEYFCNHIPKSTRDLSLHFGNVAWSVTNDENADIFVSNRIGAGTTKRPCWPLKNVWLGVSIENQKAADERIPKLLQTPAAVRFLSMEPLLGPVNLKLDESVVYHTTGWQPPLAEYTRIGESIHWIIVGGESGPGARPMHPNWVRGIRDQCQAAATPFFFKQWGEWQQVQRTMADDQILRHKHKHSFDSETVVVKVGKRKAGRLLDAREWNEYPSMED</sequence>